<feature type="transmembrane region" description="Helical" evidence="9">
    <location>
        <begin position="41"/>
        <end position="63"/>
    </location>
</feature>
<keyword evidence="7" id="KW-0739">Sodium transport</keyword>
<sequence length="578" mass="62968">MKNKGYEMNTLQILSFVGFTLLVAVITWWKLRKADTGSQQGYFLAGRSLKAPVIAASLMLTNLSTEQLVGLTGQAYRSGMSVMAWEVISAIPLIFLALIFLPRYLQRGIATIPDFIEERYDKTTRIIIDCCFLIATGICFLPIILYSGALAFNSMFHVTETFGISQHTAIWLMAVVLGISGILYAVVGGMRAIAIADVINGIGLVIGGLMVPLFGLMAMGKGSLSEGITRLTQDHSQMLNSIGGSNDPVPIGAALTGLILVNTFYWCTNQGIVQRTLASKSLSEGQKGALLTAVLKMLDPLILVLPGVIAFHLFQDLPKADMAYPALVNKVMPLPLIGFFSAVLFGAIISAFCGFLNSASTLFSLGIYRRLINEQASPDKLVTVGRRFGFIVAVISVLVAPWIAYAPQGLYSWMKQLNGIYNVPLVTIVIMGFFFPRIPALAAKVAMGLGIVSYITINYLVKFDFHFLYVLACTFCINVVVMLLIGVIKPRATPFKFHDAFAVDMKPWKNVKIAAVGVLFAMIGVYSGLAQFGGYQTRWLTILSYAITAAVVVYLIYSSWQTRHSAPVVYVSDAKDKA</sequence>
<accession>A0A078LDQ2</accession>
<keyword evidence="6 9" id="KW-0472">Membrane</keyword>
<protein>
    <submittedName>
        <fullName evidence="10">Putative symporter YidK</fullName>
    </submittedName>
</protein>
<feature type="transmembrane region" description="Helical" evidence="9">
    <location>
        <begin position="83"/>
        <end position="105"/>
    </location>
</feature>
<gene>
    <name evidence="11" type="primary">yidK</name>
    <name evidence="10" type="ORF">BN1086_00024</name>
    <name evidence="11" type="ORF">NCTC11075_02916</name>
</gene>
<feature type="transmembrane region" description="Helical" evidence="9">
    <location>
        <begin position="12"/>
        <end position="29"/>
    </location>
</feature>
<reference evidence="10" key="1">
    <citation type="submission" date="2014-06" db="EMBL/GenBank/DDBJ databases">
        <authorList>
            <person name="Urmite Genomes Urmite Genomes"/>
        </authorList>
    </citation>
    <scope>NUCLEOTIDE SEQUENCE</scope>
</reference>
<dbReference type="Gene3D" id="1.20.1730.10">
    <property type="entry name" value="Sodium/glucose cotransporter"/>
    <property type="match status" value="1"/>
</dbReference>
<keyword evidence="5" id="KW-0915">Sodium</keyword>
<evidence type="ECO:0000313" key="10">
    <source>
        <dbReference type="EMBL" id="CDZ81978.1"/>
    </source>
</evidence>
<name>A0A078LDQ2_CITKO</name>
<evidence type="ECO:0000256" key="3">
    <source>
        <dbReference type="ARBA" id="ARBA00022692"/>
    </source>
</evidence>
<dbReference type="PANTHER" id="PTHR11819:SF195">
    <property type="entry name" value="SODIUM_GLUCOSE COTRANSPORTER 4"/>
    <property type="match status" value="1"/>
</dbReference>
<organism evidence="10">
    <name type="scientific">Citrobacter koseri</name>
    <name type="common">Citrobacter diversus</name>
    <dbReference type="NCBI Taxonomy" id="545"/>
    <lineage>
        <taxon>Bacteria</taxon>
        <taxon>Pseudomonadati</taxon>
        <taxon>Pseudomonadota</taxon>
        <taxon>Gammaproteobacteria</taxon>
        <taxon>Enterobacterales</taxon>
        <taxon>Enterobacteriaceae</taxon>
        <taxon>Citrobacter</taxon>
    </lineage>
</organism>
<feature type="transmembrane region" description="Helical" evidence="9">
    <location>
        <begin position="539"/>
        <end position="557"/>
    </location>
</feature>
<evidence type="ECO:0000256" key="6">
    <source>
        <dbReference type="ARBA" id="ARBA00023136"/>
    </source>
</evidence>
<feature type="transmembrane region" description="Helical" evidence="9">
    <location>
        <begin position="169"/>
        <end position="187"/>
    </location>
</feature>
<evidence type="ECO:0000256" key="4">
    <source>
        <dbReference type="ARBA" id="ARBA00022989"/>
    </source>
</evidence>
<feature type="transmembrane region" description="Helical" evidence="9">
    <location>
        <begin position="334"/>
        <end position="367"/>
    </location>
</feature>
<dbReference type="PATRIC" id="fig|545.12.peg.25"/>
<evidence type="ECO:0000256" key="8">
    <source>
        <dbReference type="RuleBase" id="RU362091"/>
    </source>
</evidence>
<dbReference type="EMBL" id="LR134204">
    <property type="protein sequence ID" value="VEB91471.1"/>
    <property type="molecule type" value="Genomic_DNA"/>
</dbReference>
<dbReference type="PANTHER" id="PTHR11819">
    <property type="entry name" value="SOLUTE CARRIER FAMILY 5"/>
    <property type="match status" value="1"/>
</dbReference>
<dbReference type="GO" id="GO:0005886">
    <property type="term" value="C:plasma membrane"/>
    <property type="evidence" value="ECO:0007669"/>
    <property type="project" value="TreeGrafter"/>
</dbReference>
<dbReference type="OMA" id="WKRMTPT"/>
<dbReference type="GO" id="GO:0005412">
    <property type="term" value="F:D-glucose:sodium symporter activity"/>
    <property type="evidence" value="ECO:0007669"/>
    <property type="project" value="TreeGrafter"/>
</dbReference>
<dbReference type="EMBL" id="LK931336">
    <property type="protein sequence ID" value="CDZ81978.1"/>
    <property type="molecule type" value="Genomic_DNA"/>
</dbReference>
<evidence type="ECO:0000256" key="7">
    <source>
        <dbReference type="ARBA" id="ARBA00023201"/>
    </source>
</evidence>
<keyword evidence="7" id="KW-0406">Ion transport</keyword>
<proteinExistence type="inferred from homology"/>
<feature type="transmembrane region" description="Helical" evidence="9">
    <location>
        <begin position="419"/>
        <end position="435"/>
    </location>
</feature>
<keyword evidence="4 9" id="KW-1133">Transmembrane helix</keyword>
<comment type="similarity">
    <text evidence="2 8">Belongs to the sodium:solute symporter (SSF) (TC 2.A.21) family.</text>
</comment>
<evidence type="ECO:0000256" key="1">
    <source>
        <dbReference type="ARBA" id="ARBA00004141"/>
    </source>
</evidence>
<comment type="subcellular location">
    <subcellularLocation>
        <location evidence="1">Membrane</location>
        <topology evidence="1">Multi-pass membrane protein</topology>
    </subcellularLocation>
</comment>
<feature type="transmembrane region" description="Helical" evidence="9">
    <location>
        <begin position="388"/>
        <end position="407"/>
    </location>
</feature>
<feature type="transmembrane region" description="Helical" evidence="9">
    <location>
        <begin position="289"/>
        <end position="314"/>
    </location>
</feature>
<dbReference type="Proteomes" id="UP000270272">
    <property type="component" value="Chromosome"/>
</dbReference>
<feature type="transmembrane region" description="Helical" evidence="9">
    <location>
        <begin position="249"/>
        <end position="268"/>
    </location>
</feature>
<dbReference type="Pfam" id="PF00474">
    <property type="entry name" value="SSF"/>
    <property type="match status" value="1"/>
</dbReference>
<dbReference type="CDD" id="cd10328">
    <property type="entry name" value="SLC5sbd_YidK"/>
    <property type="match status" value="1"/>
</dbReference>
<reference evidence="11 12" key="2">
    <citation type="submission" date="2018-12" db="EMBL/GenBank/DDBJ databases">
        <authorList>
            <consortium name="Pathogen Informatics"/>
        </authorList>
    </citation>
    <scope>NUCLEOTIDE SEQUENCE [LARGE SCALE GENOMIC DNA]</scope>
    <source>
        <strain evidence="11 12">NCTC11075</strain>
    </source>
</reference>
<evidence type="ECO:0000256" key="2">
    <source>
        <dbReference type="ARBA" id="ARBA00006434"/>
    </source>
</evidence>
<feature type="transmembrane region" description="Helical" evidence="9">
    <location>
        <begin position="513"/>
        <end position="533"/>
    </location>
</feature>
<dbReference type="NCBIfam" id="TIGR00813">
    <property type="entry name" value="sss"/>
    <property type="match status" value="1"/>
</dbReference>
<evidence type="ECO:0000313" key="11">
    <source>
        <dbReference type="EMBL" id="VEB91471.1"/>
    </source>
</evidence>
<feature type="transmembrane region" description="Helical" evidence="9">
    <location>
        <begin position="467"/>
        <end position="488"/>
    </location>
</feature>
<dbReference type="PROSITE" id="PS50283">
    <property type="entry name" value="NA_SOLUT_SYMP_3"/>
    <property type="match status" value="1"/>
</dbReference>
<dbReference type="InterPro" id="IPR038377">
    <property type="entry name" value="Na/Glc_symporter_sf"/>
</dbReference>
<evidence type="ECO:0000256" key="9">
    <source>
        <dbReference type="SAM" id="Phobius"/>
    </source>
</evidence>
<feature type="transmembrane region" description="Helical" evidence="9">
    <location>
        <begin position="126"/>
        <end position="149"/>
    </location>
</feature>
<dbReference type="InterPro" id="IPR001734">
    <property type="entry name" value="Na/solute_symporter"/>
</dbReference>
<dbReference type="AlphaFoldDB" id="A0A078LDQ2"/>
<feature type="transmembrane region" description="Helical" evidence="9">
    <location>
        <begin position="442"/>
        <end position="461"/>
    </location>
</feature>
<dbReference type="NCBIfam" id="NF007790">
    <property type="entry name" value="PRK10484.1"/>
    <property type="match status" value="1"/>
</dbReference>
<keyword evidence="3 9" id="KW-0812">Transmembrane</keyword>
<evidence type="ECO:0000256" key="5">
    <source>
        <dbReference type="ARBA" id="ARBA00023053"/>
    </source>
</evidence>
<evidence type="ECO:0000313" key="12">
    <source>
        <dbReference type="Proteomes" id="UP000270272"/>
    </source>
</evidence>
<keyword evidence="7" id="KW-0813">Transport</keyword>
<feature type="transmembrane region" description="Helical" evidence="9">
    <location>
        <begin position="199"/>
        <end position="219"/>
    </location>
</feature>